<dbReference type="AlphaFoldDB" id="A0A916ZR08"/>
<accession>A0A916ZR08</accession>
<name>A0A916ZR08_9FLAO</name>
<protein>
    <recommendedName>
        <fullName evidence="1">DUF306 domain-containing protein</fullName>
    </recommendedName>
</protein>
<comment type="caution">
    <text evidence="2">The sequence shown here is derived from an EMBL/GenBank/DDBJ whole genome shotgun (WGS) entry which is preliminary data.</text>
</comment>
<proteinExistence type="predicted"/>
<evidence type="ECO:0000259" key="1">
    <source>
        <dbReference type="Pfam" id="PF03724"/>
    </source>
</evidence>
<organism evidence="2 3">
    <name type="scientific">Psychroflexus salis</name>
    <dbReference type="NCBI Taxonomy" id="1526574"/>
    <lineage>
        <taxon>Bacteria</taxon>
        <taxon>Pseudomonadati</taxon>
        <taxon>Bacteroidota</taxon>
        <taxon>Flavobacteriia</taxon>
        <taxon>Flavobacteriales</taxon>
        <taxon>Flavobacteriaceae</taxon>
        <taxon>Psychroflexus</taxon>
    </lineage>
</organism>
<sequence>MRNLFVLSLFIIVFSACKSVKTNQKMEYSTEFESKSYQLIRIESLDVEAMDLVLKVNAEENIMSGESGCNNYQFNYNLKENVLDLGYGVATKMYCEDNMETENALFSAASRVRHFSQVEGELYLLDETGEVLLKAKEKQEQD</sequence>
<dbReference type="Pfam" id="PF03724">
    <property type="entry name" value="META"/>
    <property type="match status" value="1"/>
</dbReference>
<evidence type="ECO:0000313" key="2">
    <source>
        <dbReference type="EMBL" id="GGE08493.1"/>
    </source>
</evidence>
<gene>
    <name evidence="2" type="ORF">GCM10010831_07560</name>
</gene>
<dbReference type="InterPro" id="IPR038670">
    <property type="entry name" value="HslJ-like_sf"/>
</dbReference>
<dbReference type="EMBL" id="BMGL01000004">
    <property type="protein sequence ID" value="GGE08493.1"/>
    <property type="molecule type" value="Genomic_DNA"/>
</dbReference>
<dbReference type="Proteomes" id="UP000599688">
    <property type="component" value="Unassembled WGS sequence"/>
</dbReference>
<dbReference type="PANTHER" id="PTHR35535:SF1">
    <property type="entry name" value="HEAT SHOCK PROTEIN HSLJ"/>
    <property type="match status" value="1"/>
</dbReference>
<dbReference type="Gene3D" id="2.40.128.270">
    <property type="match status" value="1"/>
</dbReference>
<dbReference type="InterPro" id="IPR005184">
    <property type="entry name" value="DUF306_Meta_HslJ"/>
</dbReference>
<evidence type="ECO:0000313" key="3">
    <source>
        <dbReference type="Proteomes" id="UP000599688"/>
    </source>
</evidence>
<dbReference type="RefSeq" id="WP_188405449.1">
    <property type="nucleotide sequence ID" value="NZ_BMGL01000004.1"/>
</dbReference>
<feature type="domain" description="DUF306" evidence="1">
    <location>
        <begin position="31"/>
        <end position="134"/>
    </location>
</feature>
<keyword evidence="3" id="KW-1185">Reference proteome</keyword>
<dbReference type="InterPro" id="IPR053147">
    <property type="entry name" value="Hsp_HslJ-like"/>
</dbReference>
<dbReference type="PANTHER" id="PTHR35535">
    <property type="entry name" value="HEAT SHOCK PROTEIN HSLJ"/>
    <property type="match status" value="1"/>
</dbReference>
<reference evidence="2 3" key="1">
    <citation type="journal article" date="2014" name="Int. J. Syst. Evol. Microbiol.">
        <title>Complete genome sequence of Corynebacterium casei LMG S-19264T (=DSM 44701T), isolated from a smear-ripened cheese.</title>
        <authorList>
            <consortium name="US DOE Joint Genome Institute (JGI-PGF)"/>
            <person name="Walter F."/>
            <person name="Albersmeier A."/>
            <person name="Kalinowski J."/>
            <person name="Ruckert C."/>
        </authorList>
    </citation>
    <scope>NUCLEOTIDE SEQUENCE [LARGE SCALE GENOMIC DNA]</scope>
    <source>
        <strain evidence="2 3">CGMCC 1.12925</strain>
    </source>
</reference>
<dbReference type="PROSITE" id="PS51257">
    <property type="entry name" value="PROKAR_LIPOPROTEIN"/>
    <property type="match status" value="1"/>
</dbReference>